<feature type="transmembrane region" description="Helical" evidence="12">
    <location>
        <begin position="37"/>
        <end position="55"/>
    </location>
</feature>
<dbReference type="InterPro" id="IPR000276">
    <property type="entry name" value="GPCR_Rhodpsn"/>
</dbReference>
<evidence type="ECO:0000313" key="14">
    <source>
        <dbReference type="EMBL" id="KAI5621354.1"/>
    </source>
</evidence>
<feature type="transmembrane region" description="Helical" evidence="12">
    <location>
        <begin position="214"/>
        <end position="237"/>
    </location>
</feature>
<evidence type="ECO:0000256" key="5">
    <source>
        <dbReference type="ARBA" id="ARBA00023040"/>
    </source>
</evidence>
<proteinExistence type="inferred from homology"/>
<dbReference type="PROSITE" id="PS00237">
    <property type="entry name" value="G_PROTEIN_RECEP_F1_1"/>
    <property type="match status" value="2"/>
</dbReference>
<feature type="transmembrane region" description="Helical" evidence="12">
    <location>
        <begin position="579"/>
        <end position="606"/>
    </location>
</feature>
<keyword evidence="7 12" id="KW-0472">Membrane</keyword>
<feature type="transmembrane region" description="Helical" evidence="12">
    <location>
        <begin position="539"/>
        <end position="559"/>
    </location>
</feature>
<feature type="transmembrane region" description="Helical" evidence="12">
    <location>
        <begin position="409"/>
        <end position="431"/>
    </location>
</feature>
<name>A0AAD5ATA2_SILAS</name>
<feature type="transmembrane region" description="Helical" evidence="12">
    <location>
        <begin position="116"/>
        <end position="137"/>
    </location>
</feature>
<dbReference type="PRINTS" id="PR00237">
    <property type="entry name" value="GPCRRHODOPSN"/>
</dbReference>
<comment type="caution">
    <text evidence="14">The sequence shown here is derived from an EMBL/GenBank/DDBJ whole genome shotgun (WGS) entry which is preliminary data.</text>
</comment>
<evidence type="ECO:0000256" key="1">
    <source>
        <dbReference type="ARBA" id="ARBA00004141"/>
    </source>
</evidence>
<evidence type="ECO:0000256" key="10">
    <source>
        <dbReference type="ARBA" id="ARBA00023224"/>
    </source>
</evidence>
<dbReference type="Pfam" id="PF00001">
    <property type="entry name" value="7tm_1"/>
    <property type="match status" value="2"/>
</dbReference>
<feature type="non-terminal residue" evidence="14">
    <location>
        <position position="612"/>
    </location>
</feature>
<keyword evidence="10 11" id="KW-0807">Transducer</keyword>
<feature type="transmembrane region" description="Helical" evidence="12">
    <location>
        <begin position="492"/>
        <end position="518"/>
    </location>
</feature>
<reference evidence="14" key="1">
    <citation type="submission" date="2018-07" db="EMBL/GenBank/DDBJ databases">
        <title>Comparative genomics of catfishes provides insights into carnivory and benthic adaptation.</title>
        <authorList>
            <person name="Zhang Y."/>
            <person name="Wang D."/>
            <person name="Peng Z."/>
            <person name="Zheng S."/>
            <person name="Shao F."/>
            <person name="Tao W."/>
        </authorList>
    </citation>
    <scope>NUCLEOTIDE SEQUENCE</scope>
    <source>
        <strain evidence="14">Chongqing</strain>
    </source>
</reference>
<feature type="domain" description="G-protein coupled receptors family 1 profile" evidence="13">
    <location>
        <begin position="344"/>
        <end position="603"/>
    </location>
</feature>
<comment type="similarity">
    <text evidence="11">Belongs to the G-protein coupled receptor 1 family.</text>
</comment>
<evidence type="ECO:0000256" key="9">
    <source>
        <dbReference type="ARBA" id="ARBA00023170"/>
    </source>
</evidence>
<evidence type="ECO:0000256" key="12">
    <source>
        <dbReference type="SAM" id="Phobius"/>
    </source>
</evidence>
<dbReference type="PANTHER" id="PTHR24237:SF38">
    <property type="entry name" value="G-PROTEIN COUPLED RECEPTORS FAMILY 1 PROFILE DOMAIN-CONTAINING PROTEIN"/>
    <property type="match status" value="1"/>
</dbReference>
<feature type="transmembrane region" description="Helical" evidence="12">
    <location>
        <begin position="6"/>
        <end position="25"/>
    </location>
</feature>
<evidence type="ECO:0000256" key="6">
    <source>
        <dbReference type="ARBA" id="ARBA00023130"/>
    </source>
</evidence>
<gene>
    <name evidence="14" type="ORF">C0J50_19289</name>
</gene>
<feature type="domain" description="G-protein coupled receptors family 1 profile" evidence="13">
    <location>
        <begin position="17"/>
        <end position="275"/>
    </location>
</feature>
<dbReference type="FunFam" id="1.20.1070.10:FF:000017">
    <property type="entry name" value="lysophosphatidic acid receptor 4"/>
    <property type="match status" value="2"/>
</dbReference>
<feature type="transmembrane region" description="Helical" evidence="12">
    <location>
        <begin position="289"/>
        <end position="312"/>
    </location>
</feature>
<dbReference type="PRINTS" id="PR01157">
    <property type="entry name" value="P2YPURNOCPTR"/>
</dbReference>
<keyword evidence="2 11" id="KW-0812">Transmembrane</keyword>
<dbReference type="InterPro" id="IPR047160">
    <property type="entry name" value="GP183-like"/>
</dbReference>
<dbReference type="GO" id="GO:0008142">
    <property type="term" value="F:oxysterol binding"/>
    <property type="evidence" value="ECO:0007669"/>
    <property type="project" value="InterPro"/>
</dbReference>
<dbReference type="SUPFAM" id="SSF81321">
    <property type="entry name" value="Family A G protein-coupled receptor-like"/>
    <property type="match status" value="2"/>
</dbReference>
<dbReference type="InterPro" id="IPR017452">
    <property type="entry name" value="GPCR_Rhodpsn_7TM"/>
</dbReference>
<dbReference type="PROSITE" id="PS50262">
    <property type="entry name" value="G_PROTEIN_RECEP_F1_2"/>
    <property type="match status" value="2"/>
</dbReference>
<evidence type="ECO:0000256" key="11">
    <source>
        <dbReference type="RuleBase" id="RU000688"/>
    </source>
</evidence>
<dbReference type="EMBL" id="MU551633">
    <property type="protein sequence ID" value="KAI5621354.1"/>
    <property type="molecule type" value="Genomic_DNA"/>
</dbReference>
<keyword evidence="3" id="KW-0391">Immunity</keyword>
<feature type="transmembrane region" description="Helical" evidence="12">
    <location>
        <begin position="75"/>
        <end position="96"/>
    </location>
</feature>
<dbReference type="AlphaFoldDB" id="A0AAD5ATA2"/>
<protein>
    <submittedName>
        <fullName evidence="14">G-protein coupled receptor 183-A</fullName>
    </submittedName>
</protein>
<keyword evidence="9 11" id="KW-0675">Receptor</keyword>
<dbReference type="CDD" id="cd15159">
    <property type="entry name" value="7tmA_EBI2"/>
    <property type="match status" value="1"/>
</dbReference>
<feature type="transmembrane region" description="Helical" evidence="12">
    <location>
        <begin position="332"/>
        <end position="353"/>
    </location>
</feature>
<feature type="transmembrane region" description="Helical" evidence="12">
    <location>
        <begin position="164"/>
        <end position="185"/>
    </location>
</feature>
<evidence type="ECO:0000256" key="2">
    <source>
        <dbReference type="ARBA" id="ARBA00022692"/>
    </source>
</evidence>
<feature type="transmembrane region" description="Helical" evidence="12">
    <location>
        <begin position="365"/>
        <end position="389"/>
    </location>
</feature>
<dbReference type="GO" id="GO:0016020">
    <property type="term" value="C:membrane"/>
    <property type="evidence" value="ECO:0007669"/>
    <property type="project" value="UniProtKB-SubCell"/>
</dbReference>
<evidence type="ECO:0000313" key="15">
    <source>
        <dbReference type="Proteomes" id="UP001205998"/>
    </source>
</evidence>
<organism evidence="14 15">
    <name type="scientific">Silurus asotus</name>
    <name type="common">Amur catfish</name>
    <name type="synonym">Parasilurus asotus</name>
    <dbReference type="NCBI Taxonomy" id="30991"/>
    <lineage>
        <taxon>Eukaryota</taxon>
        <taxon>Metazoa</taxon>
        <taxon>Chordata</taxon>
        <taxon>Craniata</taxon>
        <taxon>Vertebrata</taxon>
        <taxon>Euteleostomi</taxon>
        <taxon>Actinopterygii</taxon>
        <taxon>Neopterygii</taxon>
        <taxon>Teleostei</taxon>
        <taxon>Ostariophysi</taxon>
        <taxon>Siluriformes</taxon>
        <taxon>Siluridae</taxon>
        <taxon>Silurus</taxon>
    </lineage>
</organism>
<keyword evidence="5 11" id="KW-0297">G-protein coupled receptor</keyword>
<evidence type="ECO:0000259" key="13">
    <source>
        <dbReference type="PROSITE" id="PS50262"/>
    </source>
</evidence>
<feature type="non-terminal residue" evidence="14">
    <location>
        <position position="1"/>
    </location>
</feature>
<keyword evidence="6" id="KW-1064">Adaptive immunity</keyword>
<feature type="transmembrane region" description="Helical" evidence="12">
    <location>
        <begin position="443"/>
        <end position="463"/>
    </location>
</feature>
<keyword evidence="4 12" id="KW-1133">Transmembrane helix</keyword>
<evidence type="ECO:0000256" key="3">
    <source>
        <dbReference type="ARBA" id="ARBA00022859"/>
    </source>
</evidence>
<evidence type="ECO:0000256" key="7">
    <source>
        <dbReference type="ARBA" id="ARBA00023136"/>
    </source>
</evidence>
<dbReference type="GO" id="GO:0004930">
    <property type="term" value="F:G protein-coupled receptor activity"/>
    <property type="evidence" value="ECO:0007669"/>
    <property type="project" value="UniProtKB-KW"/>
</dbReference>
<evidence type="ECO:0000256" key="8">
    <source>
        <dbReference type="ARBA" id="ARBA00023157"/>
    </source>
</evidence>
<keyword evidence="15" id="KW-1185">Reference proteome</keyword>
<accession>A0AAD5ATA2</accession>
<comment type="subcellular location">
    <subcellularLocation>
        <location evidence="1">Membrane</location>
        <topology evidence="1">Multi-pass membrane protein</topology>
    </subcellularLocation>
</comment>
<evidence type="ECO:0000256" key="4">
    <source>
        <dbReference type="ARBA" id="ARBA00022989"/>
    </source>
</evidence>
<dbReference type="Proteomes" id="UP001205998">
    <property type="component" value="Unassembled WGS sequence"/>
</dbReference>
<sequence>ILFPVFYITVLVVSVSGNSLVLYITSQKKKKCNSTTLYLINLAISDTLFTLALPGRITYYIRGFDWPFGDLFCRLTAVIFYSNTYTGIAFMTCISADRYLAMVHPHRCPKLRSLKVVRRICILVWSIVFLETSPMLFRSMMKEWEGQKTCMEFSNLDESAKTPYVLLLACVIGFCVPLGLILGCYSQINSKLSKMAKENPMTGKSGKSSRAKNIILLILLSFMLCFCPYHINIMQFMVRRLLHKPSCEEKKAFKMSLQITVSMMNLNCCLDPVIYFFAIKTYKQRVMSLFKAMMPSMAMMATPNSSNIAVSIDGNCTNLYDHRGWAHVLLPVVYTFIFFVGLSGNVLALHVIWPNMKKINSTTVYSANLVASDILFAFALPLRIIYYALGFHWPMGEGMCKATALVFYLNMYAGVNFMTCLSVDRFIAVVLPLRFSCFRKIHNVRYICIGVWMLVLVQTLPLLSMPMSREEHDGYITCMEYPNFEQVDGLPYILIGAVFLGYGIPLTTILICYSALCYKLRELAKRNQLTEKSGLSRKAIGVICCVILVFVICYSPYHIDLLQYMIRKLQHQQDCDQLHAFQISLHVTVSFMNLNSCLDPFIYFFACKGYKK</sequence>
<dbReference type="PANTHER" id="PTHR24237">
    <property type="entry name" value="G-PROTEIN COUPLED RECEPTOR"/>
    <property type="match status" value="1"/>
</dbReference>
<dbReference type="Gene3D" id="1.20.1070.10">
    <property type="entry name" value="Rhodopsin 7-helix transmembrane proteins"/>
    <property type="match status" value="2"/>
</dbReference>
<dbReference type="GO" id="GO:0002250">
    <property type="term" value="P:adaptive immune response"/>
    <property type="evidence" value="ECO:0007669"/>
    <property type="project" value="UniProtKB-KW"/>
</dbReference>
<feature type="transmembrane region" description="Helical" evidence="12">
    <location>
        <begin position="257"/>
        <end position="277"/>
    </location>
</feature>
<keyword evidence="8" id="KW-1015">Disulfide bond</keyword>